<sequence>MLIYTESDREPTVMKDGTSCPNAGGPRAFMLDSATTVRSTPKLLEVAPLRSHRFTCRPGKPCSVVVTGYGLQESDHVTILPADGSCPPEDLGQAVQEQVISSKRQIRTSSKTTYDYSVRPQNEQTIMTVFDLKPLDEGKYIVCYATSRSTRGEDPVAKDFHYKAGEIGKDVMRSHNTSWNLATDNASQSV</sequence>
<evidence type="ECO:0000313" key="1">
    <source>
        <dbReference type="EMBL" id="KFG40111.1"/>
    </source>
</evidence>
<reference evidence="1 2" key="1">
    <citation type="submission" date="2014-02" db="EMBL/GenBank/DDBJ databases">
        <authorList>
            <person name="Sibley D."/>
            <person name="Venepally P."/>
            <person name="Karamycheva S."/>
            <person name="Hadjithomas M."/>
            <person name="Khan A."/>
            <person name="Brunk B."/>
            <person name="Roos D."/>
            <person name="Caler E."/>
            <person name="Lorenzi H."/>
        </authorList>
    </citation>
    <scope>NUCLEOTIDE SEQUENCE [LARGE SCALE GENOMIC DNA]</scope>
    <source>
        <strain evidence="1 2">GAB2-2007-GAL-DOM2</strain>
    </source>
</reference>
<gene>
    <name evidence="1" type="ORF">TGDOM2_286778</name>
</gene>
<dbReference type="VEuPathDB" id="ToxoDB:TGDOM2_286778"/>
<dbReference type="EMBL" id="AHZU02000792">
    <property type="protein sequence ID" value="KFG40111.1"/>
    <property type="molecule type" value="Genomic_DNA"/>
</dbReference>
<name>A0A086K6U3_TOXGO</name>
<dbReference type="AlphaFoldDB" id="A0A086K6U3"/>
<dbReference type="OrthoDB" id="328312at2759"/>
<evidence type="ECO:0000313" key="2">
    <source>
        <dbReference type="Proteomes" id="UP000028837"/>
    </source>
</evidence>
<proteinExistence type="predicted"/>
<dbReference type="Proteomes" id="UP000028837">
    <property type="component" value="Unassembled WGS sequence"/>
</dbReference>
<organism evidence="1 2">
    <name type="scientific">Toxoplasma gondii GAB2-2007-GAL-DOM2</name>
    <dbReference type="NCBI Taxonomy" id="1130820"/>
    <lineage>
        <taxon>Eukaryota</taxon>
        <taxon>Sar</taxon>
        <taxon>Alveolata</taxon>
        <taxon>Apicomplexa</taxon>
        <taxon>Conoidasida</taxon>
        <taxon>Coccidia</taxon>
        <taxon>Eucoccidiorida</taxon>
        <taxon>Eimeriorina</taxon>
        <taxon>Sarcocystidae</taxon>
        <taxon>Toxoplasma</taxon>
    </lineage>
</organism>
<accession>A0A086K6U3</accession>
<comment type="caution">
    <text evidence="1">The sequence shown here is derived from an EMBL/GenBank/DDBJ whole genome shotgun (WGS) entry which is preliminary data.</text>
</comment>
<protein>
    <submittedName>
        <fullName evidence="1">Uncharacterized protein</fullName>
    </submittedName>
</protein>